<dbReference type="Pfam" id="PF10551">
    <property type="entry name" value="MULE"/>
    <property type="match status" value="1"/>
</dbReference>
<reference evidence="2 3" key="1">
    <citation type="submission" date="2024-11" db="EMBL/GenBank/DDBJ databases">
        <title>A near-complete genome assembly of Cinchona calisaya.</title>
        <authorList>
            <person name="Lian D.C."/>
            <person name="Zhao X.W."/>
            <person name="Wei L."/>
        </authorList>
    </citation>
    <scope>NUCLEOTIDE SEQUENCE [LARGE SCALE GENOMIC DNA]</scope>
    <source>
        <tissue evidence="2">Nenye</tissue>
    </source>
</reference>
<dbReference type="AlphaFoldDB" id="A0ABD2ZDA8"/>
<evidence type="ECO:0000313" key="2">
    <source>
        <dbReference type="EMBL" id="KAL3517084.1"/>
    </source>
</evidence>
<name>A0ABD2ZDA8_9GENT</name>
<dbReference type="EMBL" id="JBJUIK010000010">
    <property type="protein sequence ID" value="KAL3517084.1"/>
    <property type="molecule type" value="Genomic_DNA"/>
</dbReference>
<dbReference type="InterPro" id="IPR018289">
    <property type="entry name" value="MULE_transposase_dom"/>
</dbReference>
<sequence length="184" mass="21040">MVDVSIPQVYRAKRKAKDVLNGVDMAQYNRIWSYAATARVRNLGSANKMTLNKPFEESICTFQRLYYYLFACNQGFLDGCRTIIGFDGCFLKSPFGGQLLTAMGKDGNNNMFPIAFAVVEVKCYESRKWFLEFLIGDIGTHNGSIPYTCISDRQKGLVHALNTPFLESEHRFCIRHLYQNFSQK</sequence>
<dbReference type="PANTHER" id="PTHR31973:SF187">
    <property type="entry name" value="MUTATOR TRANSPOSASE MUDRA PROTEIN"/>
    <property type="match status" value="1"/>
</dbReference>
<proteinExistence type="predicted"/>
<evidence type="ECO:0000259" key="1">
    <source>
        <dbReference type="Pfam" id="PF10551"/>
    </source>
</evidence>
<organism evidence="2 3">
    <name type="scientific">Cinchona calisaya</name>
    <dbReference type="NCBI Taxonomy" id="153742"/>
    <lineage>
        <taxon>Eukaryota</taxon>
        <taxon>Viridiplantae</taxon>
        <taxon>Streptophyta</taxon>
        <taxon>Embryophyta</taxon>
        <taxon>Tracheophyta</taxon>
        <taxon>Spermatophyta</taxon>
        <taxon>Magnoliopsida</taxon>
        <taxon>eudicotyledons</taxon>
        <taxon>Gunneridae</taxon>
        <taxon>Pentapetalae</taxon>
        <taxon>asterids</taxon>
        <taxon>lamiids</taxon>
        <taxon>Gentianales</taxon>
        <taxon>Rubiaceae</taxon>
        <taxon>Cinchonoideae</taxon>
        <taxon>Cinchoneae</taxon>
        <taxon>Cinchona</taxon>
    </lineage>
</organism>
<dbReference type="Proteomes" id="UP001630127">
    <property type="component" value="Unassembled WGS sequence"/>
</dbReference>
<protein>
    <recommendedName>
        <fullName evidence="1">MULE transposase domain-containing protein</fullName>
    </recommendedName>
</protein>
<comment type="caution">
    <text evidence="2">The sequence shown here is derived from an EMBL/GenBank/DDBJ whole genome shotgun (WGS) entry which is preliminary data.</text>
</comment>
<evidence type="ECO:0000313" key="3">
    <source>
        <dbReference type="Proteomes" id="UP001630127"/>
    </source>
</evidence>
<keyword evidence="3" id="KW-1185">Reference proteome</keyword>
<accession>A0ABD2ZDA8</accession>
<feature type="domain" description="MULE transposase" evidence="1">
    <location>
        <begin position="84"/>
        <end position="180"/>
    </location>
</feature>
<dbReference type="PANTHER" id="PTHR31973">
    <property type="entry name" value="POLYPROTEIN, PUTATIVE-RELATED"/>
    <property type="match status" value="1"/>
</dbReference>
<gene>
    <name evidence="2" type="ORF">ACH5RR_023986</name>
</gene>